<evidence type="ECO:0000256" key="1">
    <source>
        <dbReference type="SAM" id="MobiDB-lite"/>
    </source>
</evidence>
<dbReference type="Gene3D" id="3.40.50.300">
    <property type="entry name" value="P-loop containing nucleotide triphosphate hydrolases"/>
    <property type="match status" value="1"/>
</dbReference>
<evidence type="ECO:0000313" key="2">
    <source>
        <dbReference type="EMBL" id="ETX16725.1"/>
    </source>
</evidence>
<name>X7ELE0_9RHOB</name>
<keyword evidence="3" id="KW-1185">Reference proteome</keyword>
<evidence type="ECO:0000313" key="3">
    <source>
        <dbReference type="Proteomes" id="UP000022447"/>
    </source>
</evidence>
<dbReference type="InterPro" id="IPR027417">
    <property type="entry name" value="P-loop_NTPase"/>
</dbReference>
<dbReference type="STRING" id="1449350.OCH239_01300"/>
<protein>
    <recommendedName>
        <fullName evidence="4">Sulfotransferase domain-containing protein</fullName>
    </recommendedName>
</protein>
<organism evidence="2 3">
    <name type="scientific">Roseivivax halodurans JCM 10272</name>
    <dbReference type="NCBI Taxonomy" id="1449350"/>
    <lineage>
        <taxon>Bacteria</taxon>
        <taxon>Pseudomonadati</taxon>
        <taxon>Pseudomonadota</taxon>
        <taxon>Alphaproteobacteria</taxon>
        <taxon>Rhodobacterales</taxon>
        <taxon>Roseobacteraceae</taxon>
        <taxon>Roseivivax</taxon>
    </lineage>
</organism>
<dbReference type="eggNOG" id="ENOG5033DH1">
    <property type="taxonomic scope" value="Bacteria"/>
</dbReference>
<accession>X7ELE0</accession>
<gene>
    <name evidence="2" type="ORF">OCH239_01300</name>
</gene>
<dbReference type="Proteomes" id="UP000022447">
    <property type="component" value="Unassembled WGS sequence"/>
</dbReference>
<sequence length="335" mass="36786">MEGMTMNKVQRIDAGRPAEGDTTTFAGRRVVLVTGAPRSATTPVGNVLSMAPHSFAAYEPLGPTGLRDVADRFPMTGPTDGPNEQDLSLILARIAAFRGPLKPQTRPGAAATLRSRVIGSRTLQSFRLGRLQPWVRNVIWKDPHAIMLVPDLVERGLPVIVTIRRPQAHAGSYKRLGWTSRAAEIHPRWTARFGRDPVSERWLDRASDPVVSGALIWRMSYLPLLREQVLDRVCIVTAPSLEADEMATYRMAFAHAGLDFTGKIARFLERRAEAAADASADSSVVHDWNRSVASANSYWRELLSGEDLEAIEDLTADLEGQLFPAQGGSAEEGRQ</sequence>
<comment type="caution">
    <text evidence="2">The sequence shown here is derived from an EMBL/GenBank/DDBJ whole genome shotgun (WGS) entry which is preliminary data.</text>
</comment>
<evidence type="ECO:0008006" key="4">
    <source>
        <dbReference type="Google" id="ProtNLM"/>
    </source>
</evidence>
<feature type="compositionally biased region" description="Basic and acidic residues" evidence="1">
    <location>
        <begin position="10"/>
        <end position="19"/>
    </location>
</feature>
<dbReference type="SUPFAM" id="SSF52540">
    <property type="entry name" value="P-loop containing nucleoside triphosphate hydrolases"/>
    <property type="match status" value="1"/>
</dbReference>
<dbReference type="EMBL" id="JALZ01000001">
    <property type="protein sequence ID" value="ETX16725.1"/>
    <property type="molecule type" value="Genomic_DNA"/>
</dbReference>
<feature type="region of interest" description="Disordered" evidence="1">
    <location>
        <begin position="1"/>
        <end position="21"/>
    </location>
</feature>
<dbReference type="AlphaFoldDB" id="X7ELE0"/>
<reference evidence="2 3" key="1">
    <citation type="submission" date="2014-01" db="EMBL/GenBank/DDBJ databases">
        <title>Roseivivax halodurans JCM 10272 Genome Sequencing.</title>
        <authorList>
            <person name="Lai Q."/>
            <person name="Li G."/>
            <person name="Shao Z."/>
        </authorList>
    </citation>
    <scope>NUCLEOTIDE SEQUENCE [LARGE SCALE GENOMIC DNA]</scope>
    <source>
        <strain evidence="2 3">JCM 10272</strain>
    </source>
</reference>
<proteinExistence type="predicted"/>